<evidence type="ECO:0000256" key="1">
    <source>
        <dbReference type="SAM" id="MobiDB-lite"/>
    </source>
</evidence>
<name>A0A183AGU3_9TREM</name>
<proteinExistence type="predicted"/>
<dbReference type="AlphaFoldDB" id="A0A183AGU3"/>
<sequence length="220" mass="23748">LSHYECVSDAEDVPPPVPPPGGGLLSSEQFTSTGGAPGAGGTGGTQNGPAASSGSRKSKRLTYASSRRYSTTAGHGLPLGTFAGAFGGCGPGLSLQLPQLDGIQRTQKILDMRLQNLQAQSDQLNYASGNARIKEEIMHVRQLIGENQKALSSIVKAVSQMQEQVAMLNSNMEQWILAQASGREIRTVIVEERSSSAKSRRKERRERERDRERESLVREV</sequence>
<feature type="region of interest" description="Disordered" evidence="1">
    <location>
        <begin position="1"/>
        <end position="60"/>
    </location>
</feature>
<feature type="compositionally biased region" description="Gly residues" evidence="1">
    <location>
        <begin position="35"/>
        <end position="46"/>
    </location>
</feature>
<feature type="region of interest" description="Disordered" evidence="1">
    <location>
        <begin position="191"/>
        <end position="220"/>
    </location>
</feature>
<feature type="compositionally biased region" description="Basic and acidic residues" evidence="1">
    <location>
        <begin position="205"/>
        <end position="220"/>
    </location>
</feature>
<evidence type="ECO:0000313" key="2">
    <source>
        <dbReference type="WBParaSite" id="ECPE_0000619101-mRNA-1"/>
    </source>
</evidence>
<organism evidence="2">
    <name type="scientific">Echinostoma caproni</name>
    <dbReference type="NCBI Taxonomy" id="27848"/>
    <lineage>
        <taxon>Eukaryota</taxon>
        <taxon>Metazoa</taxon>
        <taxon>Spiralia</taxon>
        <taxon>Lophotrochozoa</taxon>
        <taxon>Platyhelminthes</taxon>
        <taxon>Trematoda</taxon>
        <taxon>Digenea</taxon>
        <taxon>Plagiorchiida</taxon>
        <taxon>Echinostomata</taxon>
        <taxon>Echinostomatoidea</taxon>
        <taxon>Echinostomatidae</taxon>
        <taxon>Echinostoma</taxon>
    </lineage>
</organism>
<dbReference type="WBParaSite" id="ECPE_0000619101-mRNA-1">
    <property type="protein sequence ID" value="ECPE_0000619101-mRNA-1"/>
    <property type="gene ID" value="ECPE_0000619101"/>
</dbReference>
<reference evidence="2" key="1">
    <citation type="submission" date="2016-06" db="UniProtKB">
        <authorList>
            <consortium name="WormBaseParasite"/>
        </authorList>
    </citation>
    <scope>IDENTIFICATION</scope>
</reference>
<accession>A0A183AGU3</accession>
<protein>
    <submittedName>
        <fullName evidence="2">Biogenesis of lysosome-related organelles complex 1 subunit 1</fullName>
    </submittedName>
</protein>